<reference evidence="1" key="1">
    <citation type="journal article" date="2014" name="Nat. Commun.">
        <title>The emerging biofuel crop Camelina sativa retains a highly undifferentiated hexaploid genome structure.</title>
        <authorList>
            <person name="Kagale S."/>
            <person name="Koh C."/>
            <person name="Nixon J."/>
            <person name="Bollina V."/>
            <person name="Clarke W.E."/>
            <person name="Tuteja R."/>
            <person name="Spillane C."/>
            <person name="Robinson S.J."/>
            <person name="Links M.G."/>
            <person name="Clarke C."/>
            <person name="Higgins E.E."/>
            <person name="Huebert T."/>
            <person name="Sharpe A.G."/>
            <person name="Parkin I.A."/>
        </authorList>
    </citation>
    <scope>NUCLEOTIDE SEQUENCE [LARGE SCALE GENOMIC DNA]</scope>
    <source>
        <strain evidence="1">cv. DH55</strain>
    </source>
</reference>
<dbReference type="RefSeq" id="XP_010517126.1">
    <property type="nucleotide sequence ID" value="XM_010518824.2"/>
</dbReference>
<sequence>MVTSIGLSPVRELSEEEQHDASLADVYDQLGEVRSFGSKMKDRIETMGSQMGSKIESLGNELRIRDQKLEDLGRKLDLVLSSLPGIETVREVGGSSQSGPSQSQDCHNQVRARCDLGIKAMKMRMF</sequence>
<gene>
    <name evidence="2" type="primary">LOC104792630</name>
</gene>
<reference evidence="2" key="2">
    <citation type="submission" date="2025-08" db="UniProtKB">
        <authorList>
            <consortium name="RefSeq"/>
        </authorList>
    </citation>
    <scope>IDENTIFICATION</scope>
    <source>
        <tissue evidence="2">Leaf</tissue>
    </source>
</reference>
<dbReference type="Proteomes" id="UP000694864">
    <property type="component" value="Chromosome 1"/>
</dbReference>
<dbReference type="GeneID" id="104792630"/>
<organism evidence="1 2">
    <name type="scientific">Camelina sativa</name>
    <name type="common">False flax</name>
    <name type="synonym">Myagrum sativum</name>
    <dbReference type="NCBI Taxonomy" id="90675"/>
    <lineage>
        <taxon>Eukaryota</taxon>
        <taxon>Viridiplantae</taxon>
        <taxon>Streptophyta</taxon>
        <taxon>Embryophyta</taxon>
        <taxon>Tracheophyta</taxon>
        <taxon>Spermatophyta</taxon>
        <taxon>Magnoliopsida</taxon>
        <taxon>eudicotyledons</taxon>
        <taxon>Gunneridae</taxon>
        <taxon>Pentapetalae</taxon>
        <taxon>rosids</taxon>
        <taxon>malvids</taxon>
        <taxon>Brassicales</taxon>
        <taxon>Brassicaceae</taxon>
        <taxon>Camelineae</taxon>
        <taxon>Camelina</taxon>
    </lineage>
</organism>
<accession>A0ABM0ZKT0</accession>
<evidence type="ECO:0000313" key="1">
    <source>
        <dbReference type="Proteomes" id="UP000694864"/>
    </source>
</evidence>
<name>A0ABM0ZKT0_CAMSA</name>
<keyword evidence="1" id="KW-1185">Reference proteome</keyword>
<evidence type="ECO:0000313" key="2">
    <source>
        <dbReference type="RefSeq" id="XP_010517126.1"/>
    </source>
</evidence>
<protein>
    <submittedName>
        <fullName evidence="2">Uncharacterized protein LOC104792630</fullName>
    </submittedName>
</protein>
<proteinExistence type="predicted"/>